<dbReference type="AlphaFoldDB" id="A0A9P8YCI2"/>
<sequence>MLTLLLWGRADRTTSEMLLLLLLLLYLSTVAFPGRFFILSLTTTPGAKGGTQVRAPHLEMTRRRVYLRLLIFVGLEPGVLSSTIGAEHPVRTSNYKFAMLLSPPPPHSPLPLTCGAMSPSAPELTGLARQISSFAGPSGTSPTHAVLRDIAGGHVRLQFCTFKLKAAPCTGVYMWKWGKKEKCISRQVFLLPWLRKVPICPNEQ</sequence>
<reference evidence="1" key="1">
    <citation type="journal article" date="2021" name="Nat. Commun.">
        <title>Genetic determinants of endophytism in the Arabidopsis root mycobiome.</title>
        <authorList>
            <person name="Mesny F."/>
            <person name="Miyauchi S."/>
            <person name="Thiergart T."/>
            <person name="Pickel B."/>
            <person name="Atanasova L."/>
            <person name="Karlsson M."/>
            <person name="Huettel B."/>
            <person name="Barry K.W."/>
            <person name="Haridas S."/>
            <person name="Chen C."/>
            <person name="Bauer D."/>
            <person name="Andreopoulos W."/>
            <person name="Pangilinan J."/>
            <person name="LaButti K."/>
            <person name="Riley R."/>
            <person name="Lipzen A."/>
            <person name="Clum A."/>
            <person name="Drula E."/>
            <person name="Henrissat B."/>
            <person name="Kohler A."/>
            <person name="Grigoriev I.V."/>
            <person name="Martin F.M."/>
            <person name="Hacquard S."/>
        </authorList>
    </citation>
    <scope>NUCLEOTIDE SEQUENCE</scope>
    <source>
        <strain evidence="1">MPI-CAGE-CH-0230</strain>
    </source>
</reference>
<dbReference type="EMBL" id="JAGTJQ010000003">
    <property type="protein sequence ID" value="KAH7035425.1"/>
    <property type="molecule type" value="Genomic_DNA"/>
</dbReference>
<protein>
    <submittedName>
        <fullName evidence="1">Uncharacterized protein</fullName>
    </submittedName>
</protein>
<keyword evidence="2" id="KW-1185">Reference proteome</keyword>
<dbReference type="GeneID" id="70193138"/>
<dbReference type="Proteomes" id="UP000756346">
    <property type="component" value="Unassembled WGS sequence"/>
</dbReference>
<gene>
    <name evidence="1" type="ORF">B0I36DRAFT_92455</name>
</gene>
<organism evidence="1 2">
    <name type="scientific">Microdochium trichocladiopsis</name>
    <dbReference type="NCBI Taxonomy" id="1682393"/>
    <lineage>
        <taxon>Eukaryota</taxon>
        <taxon>Fungi</taxon>
        <taxon>Dikarya</taxon>
        <taxon>Ascomycota</taxon>
        <taxon>Pezizomycotina</taxon>
        <taxon>Sordariomycetes</taxon>
        <taxon>Xylariomycetidae</taxon>
        <taxon>Xylariales</taxon>
        <taxon>Microdochiaceae</taxon>
        <taxon>Microdochium</taxon>
    </lineage>
</organism>
<accession>A0A9P8YCI2</accession>
<proteinExistence type="predicted"/>
<name>A0A9P8YCI2_9PEZI</name>
<comment type="caution">
    <text evidence="1">The sequence shown here is derived from an EMBL/GenBank/DDBJ whole genome shotgun (WGS) entry which is preliminary data.</text>
</comment>
<evidence type="ECO:0000313" key="1">
    <source>
        <dbReference type="EMBL" id="KAH7035425.1"/>
    </source>
</evidence>
<evidence type="ECO:0000313" key="2">
    <source>
        <dbReference type="Proteomes" id="UP000756346"/>
    </source>
</evidence>
<dbReference type="RefSeq" id="XP_046015518.1">
    <property type="nucleotide sequence ID" value="XM_046163592.1"/>
</dbReference>